<dbReference type="InterPro" id="IPR013815">
    <property type="entry name" value="ATP_grasp_subdomain_1"/>
</dbReference>
<accession>A0A941IU36</accession>
<proteinExistence type="predicted"/>
<dbReference type="Gene3D" id="3.30.470.20">
    <property type="entry name" value="ATP-grasp fold, B domain"/>
    <property type="match status" value="1"/>
</dbReference>
<dbReference type="EMBL" id="JAGSOG010000165">
    <property type="protein sequence ID" value="MBR7836848.1"/>
    <property type="molecule type" value="Genomic_DNA"/>
</dbReference>
<evidence type="ECO:0000313" key="4">
    <source>
        <dbReference type="Proteomes" id="UP000675781"/>
    </source>
</evidence>
<dbReference type="Proteomes" id="UP000675781">
    <property type="component" value="Unassembled WGS sequence"/>
</dbReference>
<evidence type="ECO:0000256" key="1">
    <source>
        <dbReference type="PROSITE-ProRule" id="PRU00409"/>
    </source>
</evidence>
<organism evidence="3 4">
    <name type="scientific">Actinospica durhamensis</name>
    <dbReference type="NCBI Taxonomy" id="1508375"/>
    <lineage>
        <taxon>Bacteria</taxon>
        <taxon>Bacillati</taxon>
        <taxon>Actinomycetota</taxon>
        <taxon>Actinomycetes</taxon>
        <taxon>Catenulisporales</taxon>
        <taxon>Actinospicaceae</taxon>
        <taxon>Actinospica</taxon>
    </lineage>
</organism>
<keyword evidence="4" id="KW-1185">Reference proteome</keyword>
<dbReference type="RefSeq" id="WP_212531319.1">
    <property type="nucleotide sequence ID" value="NZ_JAGSOG010000165.1"/>
</dbReference>
<evidence type="ECO:0000259" key="2">
    <source>
        <dbReference type="PROSITE" id="PS50975"/>
    </source>
</evidence>
<feature type="domain" description="ATP-grasp" evidence="2">
    <location>
        <begin position="140"/>
        <end position="339"/>
    </location>
</feature>
<protein>
    <recommendedName>
        <fullName evidence="2">ATP-grasp domain-containing protein</fullName>
    </recommendedName>
</protein>
<dbReference type="SUPFAM" id="SSF56059">
    <property type="entry name" value="Glutathione synthetase ATP-binding domain-like"/>
    <property type="match status" value="1"/>
</dbReference>
<dbReference type="Gene3D" id="3.30.1490.20">
    <property type="entry name" value="ATP-grasp fold, A domain"/>
    <property type="match status" value="1"/>
</dbReference>
<gene>
    <name evidence="3" type="ORF">KDL01_26455</name>
</gene>
<sequence length="430" mass="46486">MGAFSRPPPPELDRGRPVLVVRVGHSPLLNHGAVGAIRSLGRVGVPTYALTEDRAAPVGASRYLTGRFVWPVTGAEDPRWLVAGLRRICASLDRPAIALPTSDEAAVLLAEHRQDLADMLVQHELAPDLPRRLIDKASLFELCSAHRLPTPRTLTAGSADELADAVEHLGLPVVVKNADLSGRLGNPIVSTTTRLSTAADVDALSTALEQGGAKRLLVQEFVPEDGLSDRPADWFAHVYCARDGTIPLVFTGRKLHSWPPDGGVTARGVAVANPELAELVRHTCGELGYRGIGDMDWRYDARDDMYKLVDFNPRLGAQAQLFRTSAGVDLVRALHLDLTGRPIPPGRQVDGLELFVEHLDAAATFVEWRRAGGNLGVGPLTAPAAPVSRRETAWFAWDDPLPFAVVTARFGRNIAVKTLRRIRGRARPAG</sequence>
<evidence type="ECO:0000313" key="3">
    <source>
        <dbReference type="EMBL" id="MBR7836848.1"/>
    </source>
</evidence>
<keyword evidence="1" id="KW-0067">ATP-binding</keyword>
<dbReference type="AlphaFoldDB" id="A0A941IU36"/>
<comment type="caution">
    <text evidence="3">The sequence shown here is derived from an EMBL/GenBank/DDBJ whole genome shotgun (WGS) entry which is preliminary data.</text>
</comment>
<reference evidence="3" key="1">
    <citation type="submission" date="2021-04" db="EMBL/GenBank/DDBJ databases">
        <title>Genome based classification of Actinospica acidithermotolerans sp. nov., an actinobacterium isolated from an Indonesian hot spring.</title>
        <authorList>
            <person name="Kusuma A.B."/>
            <person name="Putra K.E."/>
            <person name="Nafisah S."/>
            <person name="Loh J."/>
            <person name="Nouioui I."/>
            <person name="Goodfellow M."/>
        </authorList>
    </citation>
    <scope>NUCLEOTIDE SEQUENCE</scope>
    <source>
        <strain evidence="3">CSCA 57</strain>
    </source>
</reference>
<keyword evidence="1" id="KW-0547">Nucleotide-binding</keyword>
<name>A0A941IU36_9ACTN</name>
<dbReference type="GO" id="GO:0005524">
    <property type="term" value="F:ATP binding"/>
    <property type="evidence" value="ECO:0007669"/>
    <property type="project" value="UniProtKB-UniRule"/>
</dbReference>
<dbReference type="GO" id="GO:0046872">
    <property type="term" value="F:metal ion binding"/>
    <property type="evidence" value="ECO:0007669"/>
    <property type="project" value="InterPro"/>
</dbReference>
<dbReference type="InterPro" id="IPR011761">
    <property type="entry name" value="ATP-grasp"/>
</dbReference>
<dbReference type="PROSITE" id="PS50975">
    <property type="entry name" value="ATP_GRASP"/>
    <property type="match status" value="1"/>
</dbReference>